<feature type="domain" description="RNase H type-1" evidence="2">
    <location>
        <begin position="9"/>
        <end position="147"/>
    </location>
</feature>
<dbReference type="PANTHER" id="PTHR48475">
    <property type="entry name" value="RIBONUCLEASE H"/>
    <property type="match status" value="1"/>
</dbReference>
<evidence type="ECO:0000256" key="1">
    <source>
        <dbReference type="SAM" id="MobiDB-lite"/>
    </source>
</evidence>
<reference evidence="4" key="1">
    <citation type="journal article" date="2022" name="ISME J.">
        <title>Genetic and phylogenetic analysis of dissimilatory iodate-reducing bacteria identifies potential niches across the world's oceans.</title>
        <authorList>
            <person name="Reyes-Umana V."/>
            <person name="Henning Z."/>
            <person name="Lee K."/>
            <person name="Barnum T.P."/>
            <person name="Coates J.D."/>
        </authorList>
    </citation>
    <scope>NUCLEOTIDE SEQUENCE [LARGE SCALE GENOMIC DNA]</scope>
    <source>
        <strain evidence="4">IR12</strain>
    </source>
</reference>
<dbReference type="RefSeq" id="WP_214360984.1">
    <property type="nucleotide sequence ID" value="NZ_JAEKFT010000007.1"/>
</dbReference>
<dbReference type="CDD" id="cd09279">
    <property type="entry name" value="RNase_HI_like"/>
    <property type="match status" value="1"/>
</dbReference>
<dbReference type="InterPro" id="IPR012337">
    <property type="entry name" value="RNaseH-like_sf"/>
</dbReference>
<evidence type="ECO:0000313" key="4">
    <source>
        <dbReference type="Proteomes" id="UP000694660"/>
    </source>
</evidence>
<gene>
    <name evidence="3" type="ORF">I8J34_08570</name>
</gene>
<dbReference type="AlphaFoldDB" id="A0A944DAY2"/>
<keyword evidence="4" id="KW-1185">Reference proteome</keyword>
<dbReference type="GO" id="GO:0003676">
    <property type="term" value="F:nucleic acid binding"/>
    <property type="evidence" value="ECO:0007669"/>
    <property type="project" value="InterPro"/>
</dbReference>
<comment type="caution">
    <text evidence="3">The sequence shown here is derived from an EMBL/GenBank/DDBJ whole genome shotgun (WGS) entry which is preliminary data.</text>
</comment>
<name>A0A944DAY2_DENI1</name>
<feature type="compositionally biased region" description="Basic residues" evidence="1">
    <location>
        <begin position="149"/>
        <end position="161"/>
    </location>
</feature>
<dbReference type="InterPro" id="IPR002156">
    <property type="entry name" value="RNaseH_domain"/>
</dbReference>
<dbReference type="GO" id="GO:0004523">
    <property type="term" value="F:RNA-DNA hybrid ribonuclease activity"/>
    <property type="evidence" value="ECO:0007669"/>
    <property type="project" value="InterPro"/>
</dbReference>
<accession>A0A944DAY2</accession>
<evidence type="ECO:0000313" key="3">
    <source>
        <dbReference type="EMBL" id="MBT0961228.1"/>
    </source>
</evidence>
<dbReference type="InterPro" id="IPR036397">
    <property type="entry name" value="RNaseH_sf"/>
</dbReference>
<feature type="region of interest" description="Disordered" evidence="1">
    <location>
        <begin position="133"/>
        <end position="161"/>
    </location>
</feature>
<dbReference type="Pfam" id="PF13456">
    <property type="entry name" value="RVT_3"/>
    <property type="match status" value="1"/>
</dbReference>
<organism evidence="3 4">
    <name type="scientific">Denitromonas iodatirespirans</name>
    <dbReference type="NCBI Taxonomy" id="2795389"/>
    <lineage>
        <taxon>Bacteria</taxon>
        <taxon>Pseudomonadati</taxon>
        <taxon>Pseudomonadota</taxon>
        <taxon>Betaproteobacteria</taxon>
        <taxon>Rhodocyclales</taxon>
        <taxon>Zoogloeaceae</taxon>
        <taxon>Denitromonas</taxon>
    </lineage>
</organism>
<dbReference type="Proteomes" id="UP000694660">
    <property type="component" value="Unassembled WGS sequence"/>
</dbReference>
<protein>
    <submittedName>
        <fullName evidence="3">Ribonuclease HI family protein</fullName>
    </submittedName>
</protein>
<dbReference type="PROSITE" id="PS50879">
    <property type="entry name" value="RNASE_H_1"/>
    <property type="match status" value="1"/>
</dbReference>
<dbReference type="PANTHER" id="PTHR48475:SF1">
    <property type="entry name" value="RNASE H TYPE-1 DOMAIN-CONTAINING PROTEIN"/>
    <property type="match status" value="1"/>
</dbReference>
<dbReference type="SUPFAM" id="SSF53098">
    <property type="entry name" value="Ribonuclease H-like"/>
    <property type="match status" value="1"/>
</dbReference>
<dbReference type="EMBL" id="JAEKFT010000007">
    <property type="protein sequence ID" value="MBT0961228.1"/>
    <property type="molecule type" value="Genomic_DNA"/>
</dbReference>
<evidence type="ECO:0000259" key="2">
    <source>
        <dbReference type="PROSITE" id="PS50879"/>
    </source>
</evidence>
<sequence length="161" mass="17277">MPADPPPDSPTCWHAWFDGAASPNPGRLGLGVVLQSPEGALTEVSTRGEGTGCSNEAELHALRTALEHAHAAGARRLVLTGDSDFAVRHGAGLDHTAVPRLAALIAQVQAWAARFEQLEWRWVPRHRNQVADRLSRQALGLPPKPAPHPGKRRTAQGHTGR</sequence>
<proteinExistence type="predicted"/>
<dbReference type="Gene3D" id="3.30.420.10">
    <property type="entry name" value="Ribonuclease H-like superfamily/Ribonuclease H"/>
    <property type="match status" value="1"/>
</dbReference>